<dbReference type="InterPro" id="IPR036388">
    <property type="entry name" value="WH-like_DNA-bd_sf"/>
</dbReference>
<dbReference type="EMBL" id="JBHSFT010000012">
    <property type="protein sequence ID" value="MFC4662370.1"/>
    <property type="molecule type" value="Genomic_DNA"/>
</dbReference>
<dbReference type="Gene3D" id="1.10.10.10">
    <property type="entry name" value="Winged helix-like DNA-binding domain superfamily/Winged helix DNA-binding domain"/>
    <property type="match status" value="1"/>
</dbReference>
<evidence type="ECO:0000313" key="2">
    <source>
        <dbReference type="Proteomes" id="UP001595988"/>
    </source>
</evidence>
<accession>A0ABV9JX49</accession>
<reference evidence="2" key="1">
    <citation type="journal article" date="2019" name="Int. J. Syst. Evol. Microbiol.">
        <title>The Global Catalogue of Microorganisms (GCM) 10K type strain sequencing project: providing services to taxonomists for standard genome sequencing and annotation.</title>
        <authorList>
            <consortium name="The Broad Institute Genomics Platform"/>
            <consortium name="The Broad Institute Genome Sequencing Center for Infectious Disease"/>
            <person name="Wu L."/>
            <person name="Ma J."/>
        </authorList>
    </citation>
    <scope>NUCLEOTIDE SEQUENCE [LARGE SCALE GENOMIC DNA]</scope>
    <source>
        <strain evidence="2">CCUG 37257</strain>
    </source>
</reference>
<keyword evidence="2" id="KW-1185">Reference proteome</keyword>
<gene>
    <name evidence="1" type="ORF">ACFO3P_09195</name>
</gene>
<comment type="caution">
    <text evidence="1">The sequence shown here is derived from an EMBL/GenBank/DDBJ whole genome shotgun (WGS) entry which is preliminary data.</text>
</comment>
<name>A0ABV9JX49_9BACI</name>
<proteinExistence type="predicted"/>
<sequence length="46" mass="5275">MRNNDGLIRIREALNIIKPAERNAANYILEQPEEAVRLSAVNQRTL</sequence>
<protein>
    <submittedName>
        <fullName evidence="1">Uncharacterized protein</fullName>
    </submittedName>
</protein>
<dbReference type="Proteomes" id="UP001595988">
    <property type="component" value="Unassembled WGS sequence"/>
</dbReference>
<dbReference type="RefSeq" id="WP_289584716.1">
    <property type="nucleotide sequence ID" value="NZ_JBHSFT010000012.1"/>
</dbReference>
<evidence type="ECO:0000313" key="1">
    <source>
        <dbReference type="EMBL" id="MFC4662370.1"/>
    </source>
</evidence>
<organism evidence="1 2">
    <name type="scientific">Oceanobacillus aidingensis</name>
    <dbReference type="NCBI Taxonomy" id="645964"/>
    <lineage>
        <taxon>Bacteria</taxon>
        <taxon>Bacillati</taxon>
        <taxon>Bacillota</taxon>
        <taxon>Bacilli</taxon>
        <taxon>Bacillales</taxon>
        <taxon>Bacillaceae</taxon>
        <taxon>Oceanobacillus</taxon>
    </lineage>
</organism>